<name>D5XFB5_THEPJ</name>
<dbReference type="KEGG" id="tjr:TherJR_1482"/>
<reference evidence="1 2" key="1">
    <citation type="submission" date="2010-05" db="EMBL/GenBank/DDBJ databases">
        <title>Complete sequence of Thermincola sp. JR.</title>
        <authorList>
            <consortium name="US DOE Joint Genome Institute"/>
            <person name="Lucas S."/>
            <person name="Copeland A."/>
            <person name="Lapidus A."/>
            <person name="Cheng J.-F."/>
            <person name="Bruce D."/>
            <person name="Goodwin L."/>
            <person name="Pitluck S."/>
            <person name="Chertkov O."/>
            <person name="Detter J.C."/>
            <person name="Han C."/>
            <person name="Tapia R."/>
            <person name="Land M."/>
            <person name="Hauser L."/>
            <person name="Kyrpides N."/>
            <person name="Mikhailova N."/>
            <person name="Hazen T.C."/>
            <person name="Woyke T."/>
        </authorList>
    </citation>
    <scope>NUCLEOTIDE SEQUENCE [LARGE SCALE GENOMIC DNA]</scope>
    <source>
        <strain evidence="1 2">JR</strain>
    </source>
</reference>
<dbReference type="Proteomes" id="UP000002377">
    <property type="component" value="Chromosome"/>
</dbReference>
<keyword evidence="2" id="KW-1185">Reference proteome</keyword>
<accession>D5XFB5</accession>
<proteinExistence type="predicted"/>
<dbReference type="HOGENOM" id="CLU_2940334_0_0_9"/>
<evidence type="ECO:0000313" key="2">
    <source>
        <dbReference type="Proteomes" id="UP000002377"/>
    </source>
</evidence>
<organism evidence="1 2">
    <name type="scientific">Thermincola potens (strain JR)</name>
    <dbReference type="NCBI Taxonomy" id="635013"/>
    <lineage>
        <taxon>Bacteria</taxon>
        <taxon>Bacillati</taxon>
        <taxon>Bacillota</taxon>
        <taxon>Clostridia</taxon>
        <taxon>Eubacteriales</taxon>
        <taxon>Thermincolaceae</taxon>
        <taxon>Thermincola</taxon>
    </lineage>
</organism>
<dbReference type="STRING" id="635013.TherJR_1482"/>
<sequence>MLHSVNNRRKSRLALWFGIMPKGETFNTLQFMAVRVKGLFIYTPCGQEVKIVGRCVKFDV</sequence>
<gene>
    <name evidence="1" type="ordered locus">TherJR_1482</name>
</gene>
<dbReference type="EMBL" id="CP002028">
    <property type="protein sequence ID" value="ADG82336.1"/>
    <property type="molecule type" value="Genomic_DNA"/>
</dbReference>
<protein>
    <submittedName>
        <fullName evidence="1">Uncharacterized protein</fullName>
    </submittedName>
</protein>
<dbReference type="AlphaFoldDB" id="D5XFB5"/>
<evidence type="ECO:0000313" key="1">
    <source>
        <dbReference type="EMBL" id="ADG82336.1"/>
    </source>
</evidence>